<accession>A0A8T0JIZ1</accession>
<sequence>MLQWPPQGSGTGKEAGGRNRDSKRALSWLGRREDDALFVSSANARAANMIVDVNDIKMQRSYQQPTIESNHVDMSTDRHINFTNCVVELVKDGAVESTTSYVDFCPQDEIMRITDDLVKHPNAPSVVEIKLKPHDPHIKFVDVSNDNKFSLMIFVDLVA</sequence>
<evidence type="ECO:0000256" key="1">
    <source>
        <dbReference type="SAM" id="MobiDB-lite"/>
    </source>
</evidence>
<feature type="region of interest" description="Disordered" evidence="1">
    <location>
        <begin position="1"/>
        <end position="22"/>
    </location>
</feature>
<reference evidence="2 3" key="1">
    <citation type="submission" date="2020-05" db="EMBL/GenBank/DDBJ databases">
        <title>Vigna angularis (adzuki bean) Var. LongXiaoDou No. 4 denovo assembly.</title>
        <authorList>
            <person name="Xiang H."/>
        </authorList>
    </citation>
    <scope>NUCLEOTIDE SEQUENCE [LARGE SCALE GENOMIC DNA]</scope>
    <source>
        <tissue evidence="2">Leaf</tissue>
    </source>
</reference>
<proteinExistence type="predicted"/>
<gene>
    <name evidence="2" type="ORF">HKW66_Vig0208870</name>
</gene>
<evidence type="ECO:0000313" key="3">
    <source>
        <dbReference type="Proteomes" id="UP000743370"/>
    </source>
</evidence>
<dbReference type="Proteomes" id="UP000743370">
    <property type="component" value="Unassembled WGS sequence"/>
</dbReference>
<comment type="caution">
    <text evidence="2">The sequence shown here is derived from an EMBL/GenBank/DDBJ whole genome shotgun (WGS) entry which is preliminary data.</text>
</comment>
<organism evidence="2 3">
    <name type="scientific">Phaseolus angularis</name>
    <name type="common">Azuki bean</name>
    <name type="synonym">Vigna angularis</name>
    <dbReference type="NCBI Taxonomy" id="3914"/>
    <lineage>
        <taxon>Eukaryota</taxon>
        <taxon>Viridiplantae</taxon>
        <taxon>Streptophyta</taxon>
        <taxon>Embryophyta</taxon>
        <taxon>Tracheophyta</taxon>
        <taxon>Spermatophyta</taxon>
        <taxon>Magnoliopsida</taxon>
        <taxon>eudicotyledons</taxon>
        <taxon>Gunneridae</taxon>
        <taxon>Pentapetalae</taxon>
        <taxon>rosids</taxon>
        <taxon>fabids</taxon>
        <taxon>Fabales</taxon>
        <taxon>Fabaceae</taxon>
        <taxon>Papilionoideae</taxon>
        <taxon>50 kb inversion clade</taxon>
        <taxon>NPAAA clade</taxon>
        <taxon>indigoferoid/millettioid clade</taxon>
        <taxon>Phaseoleae</taxon>
        <taxon>Vigna</taxon>
    </lineage>
</organism>
<dbReference type="EMBL" id="JABFOF010000011">
    <property type="protein sequence ID" value="KAG2372245.1"/>
    <property type="molecule type" value="Genomic_DNA"/>
</dbReference>
<dbReference type="AlphaFoldDB" id="A0A8T0JIZ1"/>
<evidence type="ECO:0000313" key="2">
    <source>
        <dbReference type="EMBL" id="KAG2372245.1"/>
    </source>
</evidence>
<name>A0A8T0JIZ1_PHAAN</name>
<protein>
    <submittedName>
        <fullName evidence="2">Uncharacterized protein</fullName>
    </submittedName>
</protein>